<organism evidence="3 4">
    <name type="scientific">Vitis vinifera</name>
    <name type="common">Grape</name>
    <dbReference type="NCBI Taxonomy" id="29760"/>
    <lineage>
        <taxon>Eukaryota</taxon>
        <taxon>Viridiplantae</taxon>
        <taxon>Streptophyta</taxon>
        <taxon>Embryophyta</taxon>
        <taxon>Tracheophyta</taxon>
        <taxon>Spermatophyta</taxon>
        <taxon>Magnoliopsida</taxon>
        <taxon>eudicotyledons</taxon>
        <taxon>Gunneridae</taxon>
        <taxon>Pentapetalae</taxon>
        <taxon>rosids</taxon>
        <taxon>Vitales</taxon>
        <taxon>Vitaceae</taxon>
        <taxon>Viteae</taxon>
        <taxon>Vitis</taxon>
    </lineage>
</organism>
<evidence type="ECO:0000259" key="1">
    <source>
        <dbReference type="Pfam" id="PF00078"/>
    </source>
</evidence>
<evidence type="ECO:0000313" key="4">
    <source>
        <dbReference type="Proteomes" id="UP000288805"/>
    </source>
</evidence>
<accession>A0A438C6Z7</accession>
<sequence length="554" mass="63311">MLTGGGIMWTELRLMEPGLRSALEIHFSEEVFDALLGYNGDKAPGPDGFSMTFWQFAWDFVKADVMCFFKEFYQNGKFVKSLNATFMVLIPKKAGVEALGDFRPISLVGSLYKWLAKVLANRLKKVVGKVVSKAQGAFVEGRQILDAVLIANEAIDSVLKNNESGILCKLDIEKAYDNVDWTFILTVMQKMGFGEKWIRWIKWCISTASFSVLVNGTPTGFFQSSRDWVAFQPPIWGCPWMLLLSQLQFGMVWKSASEEVRRRLEKIQRDFLWGGGNLERKPHLVRWELVCLSKKKGGLGVKCLSILNKALLAKWNWRFANEREALWNQVIRGKYGEDRGGWCSREVREAHGMGLWKGKRMDRELVSDRMVFIVSNGRRPKISFFAWEATWGKALTLDMVQKRGRALANRYFMCLEKEETINHLLLHCSRTRVLGDLLFTLFGVSWVLPSSVRETLLSWNGFFVGKKRKKAWRAAPLHIFWTVWKARNRLAFKDDMLFNGVIEAECLALEEDSDMVVCLDVMNLHIEGDSFVIVSEPSLKQRSLVDCSSDGVAS</sequence>
<proteinExistence type="predicted"/>
<feature type="domain" description="Reverse transcriptase zinc-binding" evidence="2">
    <location>
        <begin position="370"/>
        <end position="432"/>
    </location>
</feature>
<dbReference type="PANTHER" id="PTHR19446">
    <property type="entry name" value="REVERSE TRANSCRIPTASES"/>
    <property type="match status" value="1"/>
</dbReference>
<dbReference type="InterPro" id="IPR000477">
    <property type="entry name" value="RT_dom"/>
</dbReference>
<dbReference type="Proteomes" id="UP000288805">
    <property type="component" value="Unassembled WGS sequence"/>
</dbReference>
<evidence type="ECO:0000313" key="3">
    <source>
        <dbReference type="EMBL" id="RVW19024.1"/>
    </source>
</evidence>
<protein>
    <submittedName>
        <fullName evidence="3">Transposon TX1 uncharacterized 149 kDa protein</fullName>
    </submittedName>
</protein>
<feature type="domain" description="Reverse transcriptase" evidence="1">
    <location>
        <begin position="90"/>
        <end position="224"/>
    </location>
</feature>
<comment type="caution">
    <text evidence="3">The sequence shown here is derived from an EMBL/GenBank/DDBJ whole genome shotgun (WGS) entry which is preliminary data.</text>
</comment>
<name>A0A438C6Z7_VITVI</name>
<reference evidence="3 4" key="1">
    <citation type="journal article" date="2018" name="PLoS Genet.">
        <title>Population sequencing reveals clonal diversity and ancestral inbreeding in the grapevine cultivar Chardonnay.</title>
        <authorList>
            <person name="Roach M.J."/>
            <person name="Johnson D.L."/>
            <person name="Bohlmann J."/>
            <person name="van Vuuren H.J."/>
            <person name="Jones S.J."/>
            <person name="Pretorius I.S."/>
            <person name="Schmidt S.A."/>
            <person name="Borneman A.R."/>
        </authorList>
    </citation>
    <scope>NUCLEOTIDE SEQUENCE [LARGE SCALE GENOMIC DNA]</scope>
    <source>
        <strain evidence="4">cv. Chardonnay</strain>
        <tissue evidence="3">Leaf</tissue>
    </source>
</reference>
<dbReference type="AlphaFoldDB" id="A0A438C6Z7"/>
<evidence type="ECO:0000259" key="2">
    <source>
        <dbReference type="Pfam" id="PF13966"/>
    </source>
</evidence>
<dbReference type="CDD" id="cd01650">
    <property type="entry name" value="RT_nLTR_like"/>
    <property type="match status" value="1"/>
</dbReference>
<gene>
    <name evidence="3" type="primary">YTX2_21</name>
    <name evidence="3" type="ORF">CK203_095052</name>
</gene>
<dbReference type="Pfam" id="PF13966">
    <property type="entry name" value="zf-RVT"/>
    <property type="match status" value="1"/>
</dbReference>
<dbReference type="EMBL" id="QGNW01002504">
    <property type="protein sequence ID" value="RVW19024.1"/>
    <property type="molecule type" value="Genomic_DNA"/>
</dbReference>
<dbReference type="InterPro" id="IPR026960">
    <property type="entry name" value="RVT-Znf"/>
</dbReference>
<dbReference type="Pfam" id="PF00078">
    <property type="entry name" value="RVT_1"/>
    <property type="match status" value="1"/>
</dbReference>